<dbReference type="EMBL" id="CP016374">
    <property type="protein sequence ID" value="AQX01488.1"/>
    <property type="molecule type" value="Genomic_DNA"/>
</dbReference>
<keyword evidence="1" id="KW-0472">Membrane</keyword>
<accession>A0AAU8VB47</accession>
<dbReference type="AlphaFoldDB" id="A0AAU8VB47"/>
<organism evidence="2 3">
    <name type="scientific">Elizabethkingia anophelis</name>
    <dbReference type="NCBI Taxonomy" id="1117645"/>
    <lineage>
        <taxon>Bacteria</taxon>
        <taxon>Pseudomonadati</taxon>
        <taxon>Bacteroidota</taxon>
        <taxon>Flavobacteriia</taxon>
        <taxon>Flavobacteriales</taxon>
        <taxon>Weeksellaceae</taxon>
        <taxon>Elizabethkingia</taxon>
    </lineage>
</organism>
<feature type="transmembrane region" description="Helical" evidence="1">
    <location>
        <begin position="6"/>
        <end position="21"/>
    </location>
</feature>
<feature type="transmembrane region" description="Helical" evidence="1">
    <location>
        <begin position="42"/>
        <end position="64"/>
    </location>
</feature>
<gene>
    <name evidence="2" type="ORF">BBD32_08460</name>
</gene>
<evidence type="ECO:0000313" key="3">
    <source>
        <dbReference type="Proteomes" id="UP000190848"/>
    </source>
</evidence>
<keyword evidence="1" id="KW-1133">Transmembrane helix</keyword>
<proteinExistence type="predicted"/>
<protein>
    <submittedName>
        <fullName evidence="2">Uncharacterized protein</fullName>
    </submittedName>
</protein>
<dbReference type="RefSeq" id="WP_078395995.1">
    <property type="nucleotide sequence ID" value="NZ_CP016372.1"/>
</dbReference>
<evidence type="ECO:0000313" key="2">
    <source>
        <dbReference type="EMBL" id="AQX01488.1"/>
    </source>
</evidence>
<reference evidence="2 3" key="1">
    <citation type="submission" date="2016-07" db="EMBL/GenBank/DDBJ databases">
        <title>Revisiting the taxonomy of the Elizabethkingia Genus using Whole-Genome Sequencing, Optical Mapping, and MALDI-TOF, along with proposal of three novel Elizabethkingia species: Elizabethkingia bruuniana sp. nov., Elizabethkingia ursingii sp. nov., and Elizabethkingia occulta sp. nov.</title>
        <authorList>
            <person name="Nicholson A.C."/>
        </authorList>
    </citation>
    <scope>NUCLEOTIDE SEQUENCE [LARGE SCALE GENOMIC DNA]</scope>
    <source>
        <strain evidence="2 3">F3201</strain>
    </source>
</reference>
<evidence type="ECO:0000256" key="1">
    <source>
        <dbReference type="SAM" id="Phobius"/>
    </source>
</evidence>
<sequence>MEKHFFSILMIGVGLFMVWLGRDKDKEVRSDSYSDAERIQTFLFGIFFIIIGGYVIFSEIMGYLKEIFAVPYQPI</sequence>
<dbReference type="Proteomes" id="UP000190848">
    <property type="component" value="Chromosome"/>
</dbReference>
<name>A0AAU8VB47_9FLAO</name>
<keyword evidence="1" id="KW-0812">Transmembrane</keyword>